<keyword evidence="2" id="KW-1185">Reference proteome</keyword>
<dbReference type="Proteomes" id="UP001266305">
    <property type="component" value="Unassembled WGS sequence"/>
</dbReference>
<proteinExistence type="predicted"/>
<dbReference type="EMBL" id="JASSZA010000029">
    <property type="protein sequence ID" value="KAK2082578.1"/>
    <property type="molecule type" value="Genomic_DNA"/>
</dbReference>
<feature type="non-terminal residue" evidence="1">
    <location>
        <position position="1"/>
    </location>
</feature>
<comment type="caution">
    <text evidence="1">The sequence shown here is derived from an EMBL/GenBank/DDBJ whole genome shotgun (WGS) entry which is preliminary data.</text>
</comment>
<sequence length="54" mass="5963">MSVDSEPFTRCAVDATFQKGDPRWLREHPLPNQVVCVHMGAPGIHGSQLWDSAS</sequence>
<evidence type="ECO:0000313" key="2">
    <source>
        <dbReference type="Proteomes" id="UP001266305"/>
    </source>
</evidence>
<organism evidence="1 2">
    <name type="scientific">Saguinus oedipus</name>
    <name type="common">Cotton-top tamarin</name>
    <name type="synonym">Oedipomidas oedipus</name>
    <dbReference type="NCBI Taxonomy" id="9490"/>
    <lineage>
        <taxon>Eukaryota</taxon>
        <taxon>Metazoa</taxon>
        <taxon>Chordata</taxon>
        <taxon>Craniata</taxon>
        <taxon>Vertebrata</taxon>
        <taxon>Euteleostomi</taxon>
        <taxon>Mammalia</taxon>
        <taxon>Eutheria</taxon>
        <taxon>Euarchontoglires</taxon>
        <taxon>Primates</taxon>
        <taxon>Haplorrhini</taxon>
        <taxon>Platyrrhini</taxon>
        <taxon>Cebidae</taxon>
        <taxon>Callitrichinae</taxon>
        <taxon>Saguinus</taxon>
    </lineage>
</organism>
<name>A0ABQ9TCV6_SAGOE</name>
<protein>
    <submittedName>
        <fullName evidence="1">Uncharacterized protein</fullName>
    </submittedName>
</protein>
<evidence type="ECO:0000313" key="1">
    <source>
        <dbReference type="EMBL" id="KAK2082578.1"/>
    </source>
</evidence>
<reference evidence="1 2" key="1">
    <citation type="submission" date="2023-05" db="EMBL/GenBank/DDBJ databases">
        <title>B98-5 Cell Line De Novo Hybrid Assembly: An Optical Mapping Approach.</title>
        <authorList>
            <person name="Kananen K."/>
            <person name="Auerbach J.A."/>
            <person name="Kautto E."/>
            <person name="Blachly J.S."/>
        </authorList>
    </citation>
    <scope>NUCLEOTIDE SEQUENCE [LARGE SCALE GENOMIC DNA]</scope>
    <source>
        <strain evidence="1">B95-8</strain>
        <tissue evidence="1">Cell line</tissue>
    </source>
</reference>
<gene>
    <name evidence="1" type="ORF">P7K49_040292</name>
</gene>
<feature type="non-terminal residue" evidence="1">
    <location>
        <position position="54"/>
    </location>
</feature>
<accession>A0ABQ9TCV6</accession>